<dbReference type="Pfam" id="PF01266">
    <property type="entry name" value="DAO"/>
    <property type="match status" value="1"/>
</dbReference>
<keyword evidence="10" id="KW-1185">Reference proteome</keyword>
<sequence>METKDLIVIGGGINGAGIAADAAGRGLSVLLLEAQDLAKATSSASSKLIHGGLRYLEHYEFRLVSEALAEREVLLNLAPHIAFPMRFRLPHQPHLRPAWMIRIGLFLYDNLGKRVSLPSSKGLKFGANSVLKPELVRGFEYSDCWVDDARLVVLNAQEVKKHDGEVRTRTKVTRAWREHDGWMVEAEDLRTGKTHTWRAKGLVNATGPWVKEFFDDSLKLKSPYGIRLIKGSHIVVPRVHDEPQAYILQNEDHRIVFVIPWMDEFSIIGTTDVEYTGDPKEVKIDDQEINYLLKVYNAHFKKQLSREDIVWTYSGVRPLCDDESDSPQAITRDYTLDIHDEQGKAPLLSVFGGKLTTYRKLAEHATEKLMQYYPNAGKAWTKNGQLPGGNLEGCDRDGYARLLRKRYNWLPEGVAVRYARTYGSHSELILQSANNLADLGKSFGHGLYEAELRYLVDNEWVVELDDAIWRRTKLGMWLNEEQKQHVAAWLVENAKPRSEI</sequence>
<dbReference type="Proteomes" id="UP000280955">
    <property type="component" value="Unassembled WGS sequence"/>
</dbReference>
<gene>
    <name evidence="9" type="ORF">BDD30_4187</name>
</gene>
<dbReference type="InterPro" id="IPR031656">
    <property type="entry name" value="DAO_C"/>
</dbReference>
<feature type="domain" description="Alpha-glycerophosphate oxidase C-terminal" evidence="8">
    <location>
        <begin position="381"/>
        <end position="484"/>
    </location>
</feature>
<keyword evidence="3 6" id="KW-0285">Flavoprotein</keyword>
<dbReference type="PANTHER" id="PTHR11985">
    <property type="entry name" value="GLYCEROL-3-PHOSPHATE DEHYDROGENASE"/>
    <property type="match status" value="1"/>
</dbReference>
<name>A0ABX9SGY0_9GAMM</name>
<dbReference type="InterPro" id="IPR036188">
    <property type="entry name" value="FAD/NAD-bd_sf"/>
</dbReference>
<evidence type="ECO:0000259" key="7">
    <source>
        <dbReference type="Pfam" id="PF01266"/>
    </source>
</evidence>
<dbReference type="Gene3D" id="1.10.8.870">
    <property type="entry name" value="Alpha-glycerophosphate oxidase, cap domain"/>
    <property type="match status" value="1"/>
</dbReference>
<evidence type="ECO:0000313" key="9">
    <source>
        <dbReference type="EMBL" id="RKS54608.1"/>
    </source>
</evidence>
<comment type="caution">
    <text evidence="9">The sequence shown here is derived from an EMBL/GenBank/DDBJ whole genome shotgun (WGS) entry which is preliminary data.</text>
</comment>
<keyword evidence="5 6" id="KW-0560">Oxidoreductase</keyword>
<dbReference type="SUPFAM" id="SSF54373">
    <property type="entry name" value="FAD-linked reductases, C-terminal domain"/>
    <property type="match status" value="1"/>
</dbReference>
<dbReference type="PRINTS" id="PR01001">
    <property type="entry name" value="FADG3PDH"/>
</dbReference>
<protein>
    <recommendedName>
        <fullName evidence="6">Glycerol-3-phosphate dehydrogenase</fullName>
        <ecNumber evidence="6">1.1.5.3</ecNumber>
    </recommendedName>
</protein>
<feature type="domain" description="FAD dependent oxidoreductase" evidence="7">
    <location>
        <begin position="5"/>
        <end position="323"/>
    </location>
</feature>
<dbReference type="Gene3D" id="3.50.50.60">
    <property type="entry name" value="FAD/NAD(P)-binding domain"/>
    <property type="match status" value="1"/>
</dbReference>
<dbReference type="NCBIfam" id="NF008899">
    <property type="entry name" value="PRK12266.1"/>
    <property type="match status" value="1"/>
</dbReference>
<comment type="similarity">
    <text evidence="2 6">Belongs to the FAD-dependent glycerol-3-phosphate dehydrogenase family.</text>
</comment>
<dbReference type="InterPro" id="IPR038299">
    <property type="entry name" value="DAO_C_sf"/>
</dbReference>
<dbReference type="SUPFAM" id="SSF51905">
    <property type="entry name" value="FAD/NAD(P)-binding domain"/>
    <property type="match status" value="1"/>
</dbReference>
<organism evidence="9 10">
    <name type="scientific">Photorhabdus asymbiotica</name>
    <dbReference type="NCBI Taxonomy" id="291112"/>
    <lineage>
        <taxon>Bacteria</taxon>
        <taxon>Pseudomonadati</taxon>
        <taxon>Pseudomonadota</taxon>
        <taxon>Gammaproteobacteria</taxon>
        <taxon>Enterobacterales</taxon>
        <taxon>Morganellaceae</taxon>
        <taxon>Photorhabdus</taxon>
    </lineage>
</organism>
<accession>A0ABX9SGY0</accession>
<evidence type="ECO:0000256" key="1">
    <source>
        <dbReference type="ARBA" id="ARBA00001974"/>
    </source>
</evidence>
<evidence type="ECO:0000256" key="2">
    <source>
        <dbReference type="ARBA" id="ARBA00007330"/>
    </source>
</evidence>
<evidence type="ECO:0000256" key="5">
    <source>
        <dbReference type="ARBA" id="ARBA00023002"/>
    </source>
</evidence>
<dbReference type="Gene3D" id="3.30.9.10">
    <property type="entry name" value="D-Amino Acid Oxidase, subunit A, domain 2"/>
    <property type="match status" value="1"/>
</dbReference>
<dbReference type="Pfam" id="PF16901">
    <property type="entry name" value="DAO_C"/>
    <property type="match status" value="1"/>
</dbReference>
<dbReference type="PROSITE" id="PS00978">
    <property type="entry name" value="FAD_G3PDH_2"/>
    <property type="match status" value="1"/>
</dbReference>
<evidence type="ECO:0000256" key="4">
    <source>
        <dbReference type="ARBA" id="ARBA00022827"/>
    </source>
</evidence>
<evidence type="ECO:0000256" key="3">
    <source>
        <dbReference type="ARBA" id="ARBA00022630"/>
    </source>
</evidence>
<dbReference type="InterPro" id="IPR000447">
    <property type="entry name" value="G3P_DH_FAD-dep"/>
</dbReference>
<dbReference type="RefSeq" id="WP_012776327.1">
    <property type="nucleotide sequence ID" value="NC_012962.1"/>
</dbReference>
<evidence type="ECO:0000313" key="10">
    <source>
        <dbReference type="Proteomes" id="UP000280955"/>
    </source>
</evidence>
<proteinExistence type="inferred from homology"/>
<evidence type="ECO:0000256" key="6">
    <source>
        <dbReference type="RuleBase" id="RU361217"/>
    </source>
</evidence>
<dbReference type="Gene3D" id="6.10.250.1890">
    <property type="match status" value="1"/>
</dbReference>
<reference evidence="9 10" key="1">
    <citation type="submission" date="2018-10" db="EMBL/GenBank/DDBJ databases">
        <title>Genomic Encyclopedia of Archaeal and Bacterial Type Strains, Phase II (KMG-II): from individual species to whole genera.</title>
        <authorList>
            <person name="Goeker M."/>
        </authorList>
    </citation>
    <scope>NUCLEOTIDE SEQUENCE [LARGE SCALE GENOMIC DNA]</scope>
    <source>
        <strain evidence="9 10">DSM 15149</strain>
    </source>
</reference>
<dbReference type="NCBIfam" id="NF009906">
    <property type="entry name" value="PRK13369.1"/>
    <property type="match status" value="1"/>
</dbReference>
<dbReference type="EMBL" id="RBLJ01000005">
    <property type="protein sequence ID" value="RKS54608.1"/>
    <property type="molecule type" value="Genomic_DNA"/>
</dbReference>
<dbReference type="PROSITE" id="PS00977">
    <property type="entry name" value="FAD_G3PDH_1"/>
    <property type="match status" value="1"/>
</dbReference>
<keyword evidence="4" id="KW-0274">FAD</keyword>
<dbReference type="InterPro" id="IPR006076">
    <property type="entry name" value="FAD-dep_OxRdtase"/>
</dbReference>
<evidence type="ECO:0000259" key="8">
    <source>
        <dbReference type="Pfam" id="PF16901"/>
    </source>
</evidence>
<comment type="catalytic activity">
    <reaction evidence="6">
        <text>a quinone + sn-glycerol 3-phosphate = dihydroxyacetone phosphate + a quinol</text>
        <dbReference type="Rhea" id="RHEA:18977"/>
        <dbReference type="ChEBI" id="CHEBI:24646"/>
        <dbReference type="ChEBI" id="CHEBI:57597"/>
        <dbReference type="ChEBI" id="CHEBI:57642"/>
        <dbReference type="ChEBI" id="CHEBI:132124"/>
        <dbReference type="EC" id="1.1.5.3"/>
    </reaction>
</comment>
<dbReference type="EC" id="1.1.5.3" evidence="6"/>
<comment type="cofactor">
    <cofactor evidence="1 6">
        <name>FAD</name>
        <dbReference type="ChEBI" id="CHEBI:57692"/>
    </cofactor>
</comment>
<dbReference type="PANTHER" id="PTHR11985:SF15">
    <property type="entry name" value="GLYCEROL-3-PHOSPHATE DEHYDROGENASE, MITOCHONDRIAL"/>
    <property type="match status" value="1"/>
</dbReference>